<dbReference type="GO" id="GO:0005634">
    <property type="term" value="C:nucleus"/>
    <property type="evidence" value="ECO:0007669"/>
    <property type="project" value="InterPro"/>
</dbReference>
<evidence type="ECO:0000313" key="8">
    <source>
        <dbReference type="Proteomes" id="UP001188597"/>
    </source>
</evidence>
<name>A0AA88V0E2_9ASTE</name>
<keyword evidence="4" id="KW-0159">Chromosome partition</keyword>
<sequence>MDATTTGSTLLAKLQSTDLTNTHHLFSAYLRPFSALLRSPNPKKPPKPSKTLDSDRQSTARSLAKQFLQLLNAALSLLPKRLSESPKIHPKFASELFETYRLCIDCLATISSQLSCKPYSVQNQRVRLMHCLEAWGRRGEAEIEGLSVLESFKGIERDALGLKGGKSKGRLVLDLGKGDVDRSFAYLVVEVVVMLVKCTATSESKEEVDYRRVLVLVDEVMPWFRVLDAKAYEKLRRMLVTYLSKCTLYLVGELTCFNGSLVRDICALTLVEFEKSSMKDQLHKFVRRICSSLFSQQDNQSPVITDILECLLDHMACECEAEKEESVIELLEFVGYCASKCRSATTNCSAAVATYLSKLSGDLCQVSNLPIDLIIKLYSTGLFISDFISQVMSTGSTTMRSAERSSVIRLLLDNEDRFQSLGTSLSLFKSYHDISAKKNSLPSSAEYKDSLHPIRLPTEFNYESPVCTEKEKSVMLLYCSALKFVCQPLAELVNSERKVVIAGNEGVSFSTKLSTIQDMCHQFCDLYLYCHREKDAFDDDTRVLLAVAVAAFTLSFRTNRNIKEIANFIKHVISADWIQAQLLKFLFATLHNIGVALYGNSKVKEASKALKLSCRASWTCVLHLCKILIDKSNDCNDNWKEDSILSTVAEACTKSAFLLDVLFQCGSYKVDKIIVDSLESWSVAEKFFKSLASPRALVKQWVKIQFKLLKDVNVDQSPKNLHSLLSSSAKVSKRALGIFLEQNDMYGNPFDVTTQVRYQLAEAYCLRALCTHEADPNSKQVFHDVEAALMWLNQDHSHAANPNDVSESALIVLYDIVDLLSVKGYLKFHPDIYEMIVRLFKRKNITLEKCLAILWEYRRLSHALCGSPVDESFIQILSQHCGELSKSMEFWKSCMMGSKPLQVGFEQSFSFMFSVFSQGSHHHGSSFLSEITVNEVKQAASDLISSALSYAKEAQRLRSKLFQDKFMYSVQQLDEVCDENGVIIQKSSYSLKTFQAYPTAATASWLSDSTTCDFQGRFLTPWNVLQCYLESTLQVGVIHEILGNGSEAEALLLWGENISCFQGLPVFKVAFSSVLGKLYRKQRLWDMAEKELRSAKQVLTESCSLISCLNCRVILEVSIDQQLGDLSRSRFINAENTSTEGLSCAENIFRSALTKLNLSEWGISASNPGIESDKITMFGDTLVREVKHGTGSSSSHNGEFPSKSNGPETKIQPRRSRKSKKEPEPLLQGQHVMGNYNSRMTRSKYRSSQKNEEIRDEVQIGKKKHASTLPAALHQRRAHSETECAATDFDGKISCVSSNIKCWHCLPLEVMTSGKCFGVLGEIHKAHEILLECILVLIGRNPFPQTKSSVPVTMLLDLIGKEICGDVAVSRLLAVLYVLSTSVDSFSLSSCEVPSASQWASYFHQASLGTHLNHQLFLHMVGKQKFRDSMDVEGFSASSLTSNHLETLNSVRLAPESLEDLEGFVLNFFQGLPSATIICISLIGGSYASLLRDLLLFPSSVHAWILLSRLNSCNQPVVILLPVDSILEEAPEDDGSSSSAVLGEGKVCHKPWHCPWDTTVVDDVAPVFKLILEENFLSSSGYPLEDTIKRRSLWWMQRRRLDQCLAKFLRDLEDSWFGPWKYLLWGELSDGSNLDSVRKRLADNLKTFYNVDTHDSLLKVILEGAKYACQREECVSRLIMNKGCYICGYGYCDNKMSRSSSNTGSEVESLSQSVFKLVHETVHDIEEEVCTNREPVILVLDYEVQMLPWENIPILRNQEVYRMPSVGSISATFDRCCHLQKKAGIDSVVLPLIDPLDAFYLLNPSGDLSSTEVEFENWFKDQNLQGKTGITPTIEELILALTSHDLFIYMGHGSGTQYIPGHEIRKLDRCAATLLMGCSSGSLSLNGCYTPQGAPLSYMLAGSPVIVANLWEVTDKDIDRFGKAMLDAWLRERSTVSMDCAQCSVVLNKLESLNIGGTKGKGKKVSRKKLPEAFDANTCNVCRKHRPKIGSFMGQAREACTLPFLVGAAPVCYGVPTGIKKKD</sequence>
<dbReference type="GO" id="GO:0072686">
    <property type="term" value="C:mitotic spindle"/>
    <property type="evidence" value="ECO:0007669"/>
    <property type="project" value="TreeGrafter"/>
</dbReference>
<dbReference type="Pfam" id="PF03568">
    <property type="entry name" value="Separin_C"/>
    <property type="match status" value="1"/>
</dbReference>
<dbReference type="PANTHER" id="PTHR12792">
    <property type="entry name" value="EXTRA SPINDLE POLES 1-RELATED"/>
    <property type="match status" value="1"/>
</dbReference>
<feature type="domain" description="Peptidase C50" evidence="6">
    <location>
        <begin position="1795"/>
        <end position="1889"/>
    </location>
</feature>
<dbReference type="GO" id="GO:0051307">
    <property type="term" value="P:meiotic chromosome separation"/>
    <property type="evidence" value="ECO:0007669"/>
    <property type="project" value="TreeGrafter"/>
</dbReference>
<organism evidence="7 8">
    <name type="scientific">Escallonia herrerae</name>
    <dbReference type="NCBI Taxonomy" id="1293975"/>
    <lineage>
        <taxon>Eukaryota</taxon>
        <taxon>Viridiplantae</taxon>
        <taxon>Streptophyta</taxon>
        <taxon>Embryophyta</taxon>
        <taxon>Tracheophyta</taxon>
        <taxon>Spermatophyta</taxon>
        <taxon>Magnoliopsida</taxon>
        <taxon>eudicotyledons</taxon>
        <taxon>Gunneridae</taxon>
        <taxon>Pentapetalae</taxon>
        <taxon>asterids</taxon>
        <taxon>campanulids</taxon>
        <taxon>Escalloniales</taxon>
        <taxon>Escalloniaceae</taxon>
        <taxon>Escallonia</taxon>
    </lineage>
</organism>
<comment type="catalytic activity">
    <reaction evidence="1">
        <text>All bonds known to be hydrolyzed by this endopeptidase have arginine in P1 and an acidic residue in P4. P6 is often occupied by an acidic residue or by a hydroxy-amino-acid residue, the phosphorylation of which enhances cleavage.</text>
        <dbReference type="EC" id="3.4.22.49"/>
    </reaction>
</comment>
<evidence type="ECO:0000256" key="4">
    <source>
        <dbReference type="ARBA" id="ARBA00022829"/>
    </source>
</evidence>
<dbReference type="GO" id="GO:0006508">
    <property type="term" value="P:proteolysis"/>
    <property type="evidence" value="ECO:0007669"/>
    <property type="project" value="InterPro"/>
</dbReference>
<gene>
    <name evidence="7" type="ORF">RJ639_023100</name>
</gene>
<accession>A0AA88V0E2</accession>
<dbReference type="GO" id="GO:0004197">
    <property type="term" value="F:cysteine-type endopeptidase activity"/>
    <property type="evidence" value="ECO:0007669"/>
    <property type="project" value="InterPro"/>
</dbReference>
<dbReference type="EC" id="3.4.22.49" evidence="2"/>
<proteinExistence type="predicted"/>
<feature type="region of interest" description="Disordered" evidence="5">
    <location>
        <begin position="1187"/>
        <end position="1252"/>
    </location>
</feature>
<keyword evidence="3" id="KW-0378">Hydrolase</keyword>
<dbReference type="InterPro" id="IPR056932">
    <property type="entry name" value="TPR_ESP1_2nd"/>
</dbReference>
<comment type="caution">
    <text evidence="7">The sequence shown here is derived from an EMBL/GenBank/DDBJ whole genome shotgun (WGS) entry which is preliminary data.</text>
</comment>
<evidence type="ECO:0000256" key="5">
    <source>
        <dbReference type="SAM" id="MobiDB-lite"/>
    </source>
</evidence>
<reference evidence="7" key="1">
    <citation type="submission" date="2022-12" db="EMBL/GenBank/DDBJ databases">
        <title>Draft genome assemblies for two species of Escallonia (Escalloniales).</title>
        <authorList>
            <person name="Chanderbali A."/>
            <person name="Dervinis C."/>
            <person name="Anghel I."/>
            <person name="Soltis D."/>
            <person name="Soltis P."/>
            <person name="Zapata F."/>
        </authorList>
    </citation>
    <scope>NUCLEOTIDE SEQUENCE</scope>
    <source>
        <strain evidence="7">UCBG64.0493</strain>
        <tissue evidence="7">Leaf</tissue>
    </source>
</reference>
<feature type="compositionally biased region" description="Polar residues" evidence="5">
    <location>
        <begin position="1190"/>
        <end position="1207"/>
    </location>
</feature>
<dbReference type="GO" id="GO:0005737">
    <property type="term" value="C:cytoplasm"/>
    <property type="evidence" value="ECO:0007669"/>
    <property type="project" value="TreeGrafter"/>
</dbReference>
<evidence type="ECO:0000256" key="1">
    <source>
        <dbReference type="ARBA" id="ARBA00000451"/>
    </source>
</evidence>
<dbReference type="EMBL" id="JAVXUP010003325">
    <property type="protein sequence ID" value="KAK2999305.1"/>
    <property type="molecule type" value="Genomic_DNA"/>
</dbReference>
<evidence type="ECO:0000313" key="7">
    <source>
        <dbReference type="EMBL" id="KAK2999305.1"/>
    </source>
</evidence>
<evidence type="ECO:0000259" key="6">
    <source>
        <dbReference type="PROSITE" id="PS51700"/>
    </source>
</evidence>
<dbReference type="InterPro" id="IPR056933">
    <property type="entry name" value="TPR_ESP1"/>
</dbReference>
<evidence type="ECO:0000256" key="3">
    <source>
        <dbReference type="ARBA" id="ARBA00022801"/>
    </source>
</evidence>
<dbReference type="Pfam" id="PF25113">
    <property type="entry name" value="TPR_ESP1_2nd"/>
    <property type="match status" value="1"/>
</dbReference>
<dbReference type="PANTHER" id="PTHR12792:SF0">
    <property type="entry name" value="SEPARIN"/>
    <property type="match status" value="1"/>
</dbReference>
<protein>
    <recommendedName>
        <fullName evidence="2">separase</fullName>
        <ecNumber evidence="2">3.4.22.49</ecNumber>
    </recommendedName>
</protein>
<dbReference type="InterPro" id="IPR005314">
    <property type="entry name" value="Peptidase_C50"/>
</dbReference>
<evidence type="ECO:0000256" key="2">
    <source>
        <dbReference type="ARBA" id="ARBA00012489"/>
    </source>
</evidence>
<dbReference type="Proteomes" id="UP001188597">
    <property type="component" value="Unassembled WGS sequence"/>
</dbReference>
<dbReference type="PROSITE" id="PS51700">
    <property type="entry name" value="SEPARIN"/>
    <property type="match status" value="1"/>
</dbReference>
<keyword evidence="8" id="KW-1185">Reference proteome</keyword>
<dbReference type="InterPro" id="IPR030397">
    <property type="entry name" value="SEPARIN_core_dom"/>
</dbReference>
<dbReference type="Pfam" id="PF25110">
    <property type="entry name" value="TPR_ESP1"/>
    <property type="match status" value="1"/>
</dbReference>